<gene>
    <name evidence="2" type="ORF">PSP31121_05616</name>
</gene>
<dbReference type="GO" id="GO:0005524">
    <property type="term" value="F:ATP binding"/>
    <property type="evidence" value="ECO:0007669"/>
    <property type="project" value="UniProtKB-KW"/>
</dbReference>
<dbReference type="InterPro" id="IPR002611">
    <property type="entry name" value="IstB_ATP-bd"/>
</dbReference>
<reference evidence="2 3" key="1">
    <citation type="submission" date="2019-08" db="EMBL/GenBank/DDBJ databases">
        <authorList>
            <person name="Peeters C."/>
        </authorList>
    </citation>
    <scope>NUCLEOTIDE SEQUENCE [LARGE SCALE GENOMIC DNA]</scope>
    <source>
        <strain evidence="2 3">LMG 31121</strain>
    </source>
</reference>
<dbReference type="AlphaFoldDB" id="A0A5E5BKZ1"/>
<organism evidence="2 3">
    <name type="scientific">Pandoraea sputorum</name>
    <dbReference type="NCBI Taxonomy" id="93222"/>
    <lineage>
        <taxon>Bacteria</taxon>
        <taxon>Pseudomonadati</taxon>
        <taxon>Pseudomonadota</taxon>
        <taxon>Betaproteobacteria</taxon>
        <taxon>Burkholderiales</taxon>
        <taxon>Burkholderiaceae</taxon>
        <taxon>Pandoraea</taxon>
    </lineage>
</organism>
<keyword evidence="2" id="KW-0067">ATP-binding</keyword>
<proteinExistence type="predicted"/>
<evidence type="ECO:0000313" key="2">
    <source>
        <dbReference type="EMBL" id="VVE85977.1"/>
    </source>
</evidence>
<accession>A0A5E5BKZ1</accession>
<dbReference type="EMBL" id="CABPSR010000056">
    <property type="protein sequence ID" value="VVE85977.1"/>
    <property type="molecule type" value="Genomic_DNA"/>
</dbReference>
<dbReference type="SUPFAM" id="SSF52540">
    <property type="entry name" value="P-loop containing nucleoside triphosphate hydrolases"/>
    <property type="match status" value="1"/>
</dbReference>
<keyword evidence="2" id="KW-0547">Nucleotide-binding</keyword>
<sequence>MFSIAPFSQEVESPENPGRLTCAFGQQACRQGFSVLYVRVARLFEELKIAHGDGSFTRRLAQLAQMDVLLLDDWGLQDVDQGARNDLLEVLDDRPRVKRIDWRVRQEAFGRLHYFLCGPLVGGLGECGMPCLPI</sequence>
<dbReference type="Pfam" id="PF01695">
    <property type="entry name" value="IstB_IS21"/>
    <property type="match status" value="1"/>
</dbReference>
<dbReference type="InterPro" id="IPR027417">
    <property type="entry name" value="P-loop_NTPase"/>
</dbReference>
<feature type="domain" description="IstB-like ATP-binding" evidence="1">
    <location>
        <begin position="20"/>
        <end position="94"/>
    </location>
</feature>
<name>A0A5E5BKZ1_9BURK</name>
<protein>
    <submittedName>
        <fullName evidence="2">ATP-binding protein</fullName>
    </submittedName>
</protein>
<dbReference type="Proteomes" id="UP000335538">
    <property type="component" value="Unassembled WGS sequence"/>
</dbReference>
<evidence type="ECO:0000313" key="3">
    <source>
        <dbReference type="Proteomes" id="UP000335538"/>
    </source>
</evidence>
<dbReference type="Gene3D" id="3.40.50.300">
    <property type="entry name" value="P-loop containing nucleotide triphosphate hydrolases"/>
    <property type="match status" value="1"/>
</dbReference>
<evidence type="ECO:0000259" key="1">
    <source>
        <dbReference type="Pfam" id="PF01695"/>
    </source>
</evidence>